<dbReference type="PANTHER" id="PTHR47864:SF2">
    <property type="entry name" value="MYB_SANT-LIKE DNA-BINDING DOMAIN PROTEIN"/>
    <property type="match status" value="1"/>
</dbReference>
<evidence type="ECO:0000313" key="1">
    <source>
        <dbReference type="EMBL" id="KAK9082480.1"/>
    </source>
</evidence>
<dbReference type="EMBL" id="JBBNAF010000021">
    <property type="protein sequence ID" value="KAK9082480.1"/>
    <property type="molecule type" value="Genomic_DNA"/>
</dbReference>
<dbReference type="AlphaFoldDB" id="A0AAP0DWN1"/>
<gene>
    <name evidence="1" type="ORF">Syun_031706</name>
</gene>
<comment type="caution">
    <text evidence="1">The sequence shown here is derived from an EMBL/GenBank/DDBJ whole genome shotgun (WGS) entry which is preliminary data.</text>
</comment>
<reference evidence="1 2" key="1">
    <citation type="submission" date="2024-01" db="EMBL/GenBank/DDBJ databases">
        <title>Genome assemblies of Stephania.</title>
        <authorList>
            <person name="Yang L."/>
        </authorList>
    </citation>
    <scope>NUCLEOTIDE SEQUENCE [LARGE SCALE GENOMIC DNA]</scope>
    <source>
        <strain evidence="1">YNDBR</strain>
        <tissue evidence="1">Leaf</tissue>
    </source>
</reference>
<dbReference type="Proteomes" id="UP001420932">
    <property type="component" value="Unassembled WGS sequence"/>
</dbReference>
<sequence>MGSGVKVHSVELTHWQHMAKLRTHEYRHANTCVLADFQQSCACLRMVVGAHGKFIAANMHSARSCESFEASPRFCSLLSGAFNKPLLGESMEMVQERYQGYVVFMRCNSGFGWDHVTKNFTVSNEVWEEYFKGFSSKTSYDTQKCPKFGKLFKSLAKVSGGWIIKAREDLKTYANSLLS</sequence>
<name>A0AAP0DWN1_9MAGN</name>
<organism evidence="1 2">
    <name type="scientific">Stephania yunnanensis</name>
    <dbReference type="NCBI Taxonomy" id="152371"/>
    <lineage>
        <taxon>Eukaryota</taxon>
        <taxon>Viridiplantae</taxon>
        <taxon>Streptophyta</taxon>
        <taxon>Embryophyta</taxon>
        <taxon>Tracheophyta</taxon>
        <taxon>Spermatophyta</taxon>
        <taxon>Magnoliopsida</taxon>
        <taxon>Ranunculales</taxon>
        <taxon>Menispermaceae</taxon>
        <taxon>Menispermoideae</taxon>
        <taxon>Cissampelideae</taxon>
        <taxon>Stephania</taxon>
    </lineage>
</organism>
<evidence type="ECO:0000313" key="2">
    <source>
        <dbReference type="Proteomes" id="UP001420932"/>
    </source>
</evidence>
<protein>
    <recommendedName>
        <fullName evidence="3">Myb/SANT-like domain-containing protein</fullName>
    </recommendedName>
</protein>
<dbReference type="InterPro" id="IPR055314">
    <property type="entry name" value="At2g29880-like"/>
</dbReference>
<evidence type="ECO:0008006" key="3">
    <source>
        <dbReference type="Google" id="ProtNLM"/>
    </source>
</evidence>
<accession>A0AAP0DWN1</accession>
<dbReference type="PANTHER" id="PTHR47864">
    <property type="entry name" value="TRANSMEMBRANE PROTEIN"/>
    <property type="match status" value="1"/>
</dbReference>
<keyword evidence="2" id="KW-1185">Reference proteome</keyword>
<proteinExistence type="predicted"/>